<dbReference type="InterPro" id="IPR012610">
    <property type="entry name" value="SASP_SspH"/>
</dbReference>
<comment type="subcellular location">
    <subcellularLocation>
        <location evidence="1">Spore core</location>
    </subcellularLocation>
</comment>
<evidence type="ECO:0000313" key="5">
    <source>
        <dbReference type="EMBL" id="OXM13738.1"/>
    </source>
</evidence>
<sequence length="65" mass="7150">MDVKRAIEIYDSSEMVAVHLGGHSVWIENVDEANGMATVQVGTTPQNTQTVSVDQLHEGKPEREN</sequence>
<feature type="compositionally biased region" description="Basic and acidic residues" evidence="4">
    <location>
        <begin position="55"/>
        <end position="65"/>
    </location>
</feature>
<evidence type="ECO:0000256" key="4">
    <source>
        <dbReference type="SAM" id="MobiDB-lite"/>
    </source>
</evidence>
<evidence type="ECO:0000256" key="3">
    <source>
        <dbReference type="ARBA" id="ARBA00022969"/>
    </source>
</evidence>
<protein>
    <submittedName>
        <fullName evidence="5">H-type small acid-soluble spore protein</fullName>
    </submittedName>
</protein>
<name>A0A229NV33_9BACL</name>
<dbReference type="OrthoDB" id="1683648at2"/>
<accession>A0A229NV33</accession>
<dbReference type="GO" id="GO:0042601">
    <property type="term" value="C:endospore-forming forespore"/>
    <property type="evidence" value="ECO:0007669"/>
    <property type="project" value="InterPro"/>
</dbReference>
<organism evidence="5 6">
    <name type="scientific">Paenibacillus herberti</name>
    <dbReference type="NCBI Taxonomy" id="1619309"/>
    <lineage>
        <taxon>Bacteria</taxon>
        <taxon>Bacillati</taxon>
        <taxon>Bacillota</taxon>
        <taxon>Bacilli</taxon>
        <taxon>Bacillales</taxon>
        <taxon>Paenibacillaceae</taxon>
        <taxon>Paenibacillus</taxon>
    </lineage>
</organism>
<dbReference type="NCBIfam" id="TIGR02861">
    <property type="entry name" value="SASP_H"/>
    <property type="match status" value="1"/>
</dbReference>
<proteinExistence type="inferred from homology"/>
<dbReference type="Pfam" id="PF08141">
    <property type="entry name" value="SspH"/>
    <property type="match status" value="1"/>
</dbReference>
<dbReference type="Proteomes" id="UP000215145">
    <property type="component" value="Unassembled WGS sequence"/>
</dbReference>
<evidence type="ECO:0000256" key="2">
    <source>
        <dbReference type="ARBA" id="ARBA00006573"/>
    </source>
</evidence>
<keyword evidence="3" id="KW-0749">Sporulation</keyword>
<dbReference type="GO" id="GO:0030436">
    <property type="term" value="P:asexual sporulation"/>
    <property type="evidence" value="ECO:0007669"/>
    <property type="project" value="InterPro"/>
</dbReference>
<reference evidence="5 6" key="1">
    <citation type="submission" date="2017-07" db="EMBL/GenBank/DDBJ databases">
        <title>Paenibacillus herberti R33 genome sequencing and assembly.</title>
        <authorList>
            <person name="Su W."/>
        </authorList>
    </citation>
    <scope>NUCLEOTIDE SEQUENCE [LARGE SCALE GENOMIC DNA]</scope>
    <source>
        <strain evidence="5 6">R33</strain>
    </source>
</reference>
<feature type="compositionally biased region" description="Polar residues" evidence="4">
    <location>
        <begin position="43"/>
        <end position="53"/>
    </location>
</feature>
<dbReference type="HAMAP" id="MF_00667">
    <property type="entry name" value="SspH"/>
    <property type="match status" value="1"/>
</dbReference>
<gene>
    <name evidence="5" type="ORF">CGZ75_22230</name>
</gene>
<feature type="region of interest" description="Disordered" evidence="4">
    <location>
        <begin position="43"/>
        <end position="65"/>
    </location>
</feature>
<keyword evidence="6" id="KW-1185">Reference proteome</keyword>
<dbReference type="EMBL" id="NMUQ01000003">
    <property type="protein sequence ID" value="OXM13738.1"/>
    <property type="molecule type" value="Genomic_DNA"/>
</dbReference>
<dbReference type="GO" id="GO:0030435">
    <property type="term" value="P:sporulation resulting in formation of a cellular spore"/>
    <property type="evidence" value="ECO:0007669"/>
    <property type="project" value="UniProtKB-KW"/>
</dbReference>
<dbReference type="RefSeq" id="WP_089526440.1">
    <property type="nucleotide sequence ID" value="NZ_NMUQ01000003.1"/>
</dbReference>
<comment type="similarity">
    <text evidence="2">Belongs to the SspH family.</text>
</comment>
<dbReference type="AlphaFoldDB" id="A0A229NV33"/>
<evidence type="ECO:0000256" key="1">
    <source>
        <dbReference type="ARBA" id="ARBA00004288"/>
    </source>
</evidence>
<evidence type="ECO:0000313" key="6">
    <source>
        <dbReference type="Proteomes" id="UP000215145"/>
    </source>
</evidence>
<comment type="caution">
    <text evidence="5">The sequence shown here is derived from an EMBL/GenBank/DDBJ whole genome shotgun (WGS) entry which is preliminary data.</text>
</comment>